<sequence>MSGDWAWEQADEIAQDPQVDGATFVPIICGSNKTTISVATGQNNNWLVYLSIGNVQNHVRQAHRNAVVLLGLLPIPKTAKKHTNEAHFRTFKKQVLLACIVQNWCGHCTAVQNDLDSSGTLHSRTLVDTLMEAFSAAALWNDWGIDSQVKPFTDEFPHVNILHQLIKGTFKDHLIEWVTKYLEQVHEKKEARAILADIDCHIAIVPPFSGLQHFLKGQGFSQWTGDDSKVLMKVYLPAIKRHVPDDVVCTFQAFLEFCYLVRRDIITDKTLSKLQDTLAWFHQHCKIFCTTGVRPNGFSLPRQHSLTHYEVLIRSFGAPNGLCMLITESKHIKAVKEPWRHSNKFKALGQMLLTNQHLDKLAAAAVDFEEHRMLKGSAAFSDQGVDSVPIPQDPNPDADDDDMGIVDERLGLVHSAVNLACIPVQSLAEELDIPNFPNLLHDFLSQQLNADAGGPHPATFTGHVKIYHSATTTFISPSDPCGVGGAHHEQIKATPSWFCGPDRYDTVFVNTDDTRKGMQGMEVAHIVCFFSLPCTNGVSYPCALVHWFDYIVDEPDKLTGMWMVKPSFLDDNTCYLSIVHIDTIVHAAHLILIFGQELVPSQVNLHNSLDIYQGFYVNHFIDHHAFELVF</sequence>
<evidence type="ECO:0000313" key="1">
    <source>
        <dbReference type="EMBL" id="KIM63473.1"/>
    </source>
</evidence>
<dbReference type="EMBL" id="KN822034">
    <property type="protein sequence ID" value="KIM63473.1"/>
    <property type="molecule type" value="Genomic_DNA"/>
</dbReference>
<dbReference type="Pfam" id="PF18759">
    <property type="entry name" value="Plavaka"/>
    <property type="match status" value="1"/>
</dbReference>
<gene>
    <name evidence="1" type="ORF">SCLCIDRAFT_24152</name>
</gene>
<dbReference type="HOGENOM" id="CLU_006344_1_2_1"/>
<keyword evidence="2" id="KW-1185">Reference proteome</keyword>
<name>A0A0C2ZPJ2_9AGAM</name>
<dbReference type="Proteomes" id="UP000053989">
    <property type="component" value="Unassembled WGS sequence"/>
</dbReference>
<reference evidence="1 2" key="1">
    <citation type="submission" date="2014-04" db="EMBL/GenBank/DDBJ databases">
        <authorList>
            <consortium name="DOE Joint Genome Institute"/>
            <person name="Kuo A."/>
            <person name="Kohler A."/>
            <person name="Nagy L.G."/>
            <person name="Floudas D."/>
            <person name="Copeland A."/>
            <person name="Barry K.W."/>
            <person name="Cichocki N."/>
            <person name="Veneault-Fourrey C."/>
            <person name="LaButti K."/>
            <person name="Lindquist E.A."/>
            <person name="Lipzen A."/>
            <person name="Lundell T."/>
            <person name="Morin E."/>
            <person name="Murat C."/>
            <person name="Sun H."/>
            <person name="Tunlid A."/>
            <person name="Henrissat B."/>
            <person name="Grigoriev I.V."/>
            <person name="Hibbett D.S."/>
            <person name="Martin F."/>
            <person name="Nordberg H.P."/>
            <person name="Cantor M.N."/>
            <person name="Hua S.X."/>
        </authorList>
    </citation>
    <scope>NUCLEOTIDE SEQUENCE [LARGE SCALE GENOMIC DNA]</scope>
    <source>
        <strain evidence="1 2">Foug A</strain>
    </source>
</reference>
<dbReference type="OrthoDB" id="2661273at2759"/>
<accession>A0A0C2ZPJ2</accession>
<dbReference type="STRING" id="1036808.A0A0C2ZPJ2"/>
<proteinExistence type="predicted"/>
<evidence type="ECO:0000313" key="2">
    <source>
        <dbReference type="Proteomes" id="UP000053989"/>
    </source>
</evidence>
<organism evidence="1 2">
    <name type="scientific">Scleroderma citrinum Foug A</name>
    <dbReference type="NCBI Taxonomy" id="1036808"/>
    <lineage>
        <taxon>Eukaryota</taxon>
        <taxon>Fungi</taxon>
        <taxon>Dikarya</taxon>
        <taxon>Basidiomycota</taxon>
        <taxon>Agaricomycotina</taxon>
        <taxon>Agaricomycetes</taxon>
        <taxon>Agaricomycetidae</taxon>
        <taxon>Boletales</taxon>
        <taxon>Sclerodermatineae</taxon>
        <taxon>Sclerodermataceae</taxon>
        <taxon>Scleroderma</taxon>
    </lineage>
</organism>
<protein>
    <submittedName>
        <fullName evidence="1">Uncharacterized protein</fullName>
    </submittedName>
</protein>
<dbReference type="InterPro" id="IPR041078">
    <property type="entry name" value="Plavaka"/>
</dbReference>
<dbReference type="InParanoid" id="A0A0C2ZPJ2"/>
<dbReference type="AlphaFoldDB" id="A0A0C2ZPJ2"/>
<reference evidence="2" key="2">
    <citation type="submission" date="2015-01" db="EMBL/GenBank/DDBJ databases">
        <title>Evolutionary Origins and Diversification of the Mycorrhizal Mutualists.</title>
        <authorList>
            <consortium name="DOE Joint Genome Institute"/>
            <consortium name="Mycorrhizal Genomics Consortium"/>
            <person name="Kohler A."/>
            <person name="Kuo A."/>
            <person name="Nagy L.G."/>
            <person name="Floudas D."/>
            <person name="Copeland A."/>
            <person name="Barry K.W."/>
            <person name="Cichocki N."/>
            <person name="Veneault-Fourrey C."/>
            <person name="LaButti K."/>
            <person name="Lindquist E.A."/>
            <person name="Lipzen A."/>
            <person name="Lundell T."/>
            <person name="Morin E."/>
            <person name="Murat C."/>
            <person name="Riley R."/>
            <person name="Ohm R."/>
            <person name="Sun H."/>
            <person name="Tunlid A."/>
            <person name="Henrissat B."/>
            <person name="Grigoriev I.V."/>
            <person name="Hibbett D.S."/>
            <person name="Martin F."/>
        </authorList>
    </citation>
    <scope>NUCLEOTIDE SEQUENCE [LARGE SCALE GENOMIC DNA]</scope>
    <source>
        <strain evidence="2">Foug A</strain>
    </source>
</reference>